<dbReference type="EMBL" id="JBJXBP010000003">
    <property type="protein sequence ID" value="KAL3837670.1"/>
    <property type="molecule type" value="Genomic_DNA"/>
</dbReference>
<organism evidence="2 3">
    <name type="scientific">Penstemon smallii</name>
    <dbReference type="NCBI Taxonomy" id="265156"/>
    <lineage>
        <taxon>Eukaryota</taxon>
        <taxon>Viridiplantae</taxon>
        <taxon>Streptophyta</taxon>
        <taxon>Embryophyta</taxon>
        <taxon>Tracheophyta</taxon>
        <taxon>Spermatophyta</taxon>
        <taxon>Magnoliopsida</taxon>
        <taxon>eudicotyledons</taxon>
        <taxon>Gunneridae</taxon>
        <taxon>Pentapetalae</taxon>
        <taxon>asterids</taxon>
        <taxon>lamiids</taxon>
        <taxon>Lamiales</taxon>
        <taxon>Plantaginaceae</taxon>
        <taxon>Cheloneae</taxon>
        <taxon>Penstemon</taxon>
    </lineage>
</organism>
<dbReference type="InterPro" id="IPR000477">
    <property type="entry name" value="RT_dom"/>
</dbReference>
<dbReference type="AlphaFoldDB" id="A0ABD3TMT6"/>
<evidence type="ECO:0000313" key="2">
    <source>
        <dbReference type="EMBL" id="KAL3837670.1"/>
    </source>
</evidence>
<dbReference type="SUPFAM" id="SSF56672">
    <property type="entry name" value="DNA/RNA polymerases"/>
    <property type="match status" value="1"/>
</dbReference>
<dbReference type="InterPro" id="IPR052343">
    <property type="entry name" value="Retrotransposon-Effector_Assoc"/>
</dbReference>
<dbReference type="CDD" id="cd01650">
    <property type="entry name" value="RT_nLTR_like"/>
    <property type="match status" value="1"/>
</dbReference>
<gene>
    <name evidence="2" type="ORF">ACJIZ3_022261</name>
</gene>
<sequence>MEQPKAPSVTRKANKQQLKYEADLTKCVQTKTNPTKETPNTFAVIDSEREQKSQKKIAVQRLNEEKTKPNSEIKEKRYKYIEEQRLDAEGAAIAEAVALHVLHGEDFGDALIPHHGLLEYSLEELGWDSDSDELGFTCIDQEACDIVSSDLLGIDSQERFFEEAQDELEKKGIDPQKQRCQTPSKSRYNYKNAINRKRSTEAKQLQAYFQKLLSSDNPTPPSELEELISPVVTMEENVTLCAIPTVDEIKEVVKKMDSKISPGPDGKPVFTYKTHWDIVGEALVETVQHFFSTGHLSEEINATYFMFVLIANKPALLKNFRPLTICNVTYKVISKIMANRLQPILDNIISPIVRGRSISENAVIFSELVSYMTKKKGNKGFMALKLKMENAYHLIEWPFLLEAIKKHGFSEKWLLLIKQCISTTSLSILIKGVTYGKIRPKRGLRQGDPITPALFVIAADVLSRLITREEYKCNFHGTKVSRTSPRISHLLHCDTIYVFCSGELADAECLLKCLREYEIWSGQNISFEKSTVFFSKNVSKEDTERLKKTLNLSNCCSKAKNFGLLSQKGLPKNEVFNEVAVRLGTRLNSWRARSLPMMGANISRNGEDETDAGKKEVTTSERCVYVIKGEDQE</sequence>
<accession>A0ABD3TMT6</accession>
<evidence type="ECO:0000259" key="1">
    <source>
        <dbReference type="Pfam" id="PF00078"/>
    </source>
</evidence>
<evidence type="ECO:0000313" key="3">
    <source>
        <dbReference type="Proteomes" id="UP001634393"/>
    </source>
</evidence>
<dbReference type="Proteomes" id="UP001634393">
    <property type="component" value="Unassembled WGS sequence"/>
</dbReference>
<protein>
    <recommendedName>
        <fullName evidence="1">Reverse transcriptase domain-containing protein</fullName>
    </recommendedName>
</protein>
<dbReference type="InterPro" id="IPR043502">
    <property type="entry name" value="DNA/RNA_pol_sf"/>
</dbReference>
<name>A0ABD3TMT6_9LAMI</name>
<dbReference type="PANTHER" id="PTHR46890">
    <property type="entry name" value="NON-LTR RETROLELEMENT REVERSE TRANSCRIPTASE-LIKE PROTEIN-RELATED"/>
    <property type="match status" value="1"/>
</dbReference>
<keyword evidence="3" id="KW-1185">Reference proteome</keyword>
<dbReference type="PANTHER" id="PTHR46890:SF48">
    <property type="entry name" value="RNA-DIRECTED DNA POLYMERASE"/>
    <property type="match status" value="1"/>
</dbReference>
<comment type="caution">
    <text evidence="2">The sequence shown here is derived from an EMBL/GenBank/DDBJ whole genome shotgun (WGS) entry which is preliminary data.</text>
</comment>
<dbReference type="Pfam" id="PF00078">
    <property type="entry name" value="RVT_1"/>
    <property type="match status" value="1"/>
</dbReference>
<proteinExistence type="predicted"/>
<feature type="domain" description="Reverse transcriptase" evidence="1">
    <location>
        <begin position="313"/>
        <end position="534"/>
    </location>
</feature>
<reference evidence="2 3" key="1">
    <citation type="submission" date="2024-12" db="EMBL/GenBank/DDBJ databases">
        <title>The unique morphological basis and parallel evolutionary history of personate flowers in Penstemon.</title>
        <authorList>
            <person name="Depatie T.H."/>
            <person name="Wessinger C.A."/>
        </authorList>
    </citation>
    <scope>NUCLEOTIDE SEQUENCE [LARGE SCALE GENOMIC DNA]</scope>
    <source>
        <strain evidence="2">WTNN_2</strain>
        <tissue evidence="2">Leaf</tissue>
    </source>
</reference>